<proteinExistence type="predicted"/>
<evidence type="ECO:0000256" key="1">
    <source>
        <dbReference type="SAM" id="SignalP"/>
    </source>
</evidence>
<dbReference type="Proteomes" id="UP001152599">
    <property type="component" value="Unassembled WGS sequence"/>
</dbReference>
<sequence>MRKFILFALLLNFVISCSSDDPDPGQEVNPSTGSPVILDLNQVPYPTLSTYNFFKQPMKGQVPVVGVIPYEPINTLFTDYAHKNRYIWMPQGVKAEYVSDNQPLNFPDGTAIIKNFYYDNVVPNNSSKILETRLMIKKNGTWMFINYVWNEAQTEAYLDLSGSDVPIEWIENGTTKSANYRIPSESECFICHKIEEEKVLIGPKPRNLNKVFNYADGPMNQLEKLIRHGYLNGDNLPQDIAAIPDWTHTSNPVEVRMRSYLDANCAHCHQEMAHCSYTPIRLDWDMTASPENLGSCVPVSEPLPGMDYTIMPGNANRSGMYYRFTSDDVSTKMPLIGTSIVHEEAAELMNEWINSLPAQNCN</sequence>
<dbReference type="RefSeq" id="WP_304420186.1">
    <property type="nucleotide sequence ID" value="NZ_JANCMU010000001.1"/>
</dbReference>
<comment type="caution">
    <text evidence="2">The sequence shown here is derived from an EMBL/GenBank/DDBJ whole genome shotgun (WGS) entry which is preliminary data.</text>
</comment>
<evidence type="ECO:0008006" key="4">
    <source>
        <dbReference type="Google" id="ProtNLM"/>
    </source>
</evidence>
<keyword evidence="1" id="KW-0732">Signal</keyword>
<dbReference type="EMBL" id="JANCMU010000001">
    <property type="protein sequence ID" value="MDG4945613.1"/>
    <property type="molecule type" value="Genomic_DNA"/>
</dbReference>
<dbReference type="AlphaFoldDB" id="A0A9X4RU01"/>
<evidence type="ECO:0000313" key="2">
    <source>
        <dbReference type="EMBL" id="MDG4945613.1"/>
    </source>
</evidence>
<organism evidence="2 3">
    <name type="scientific">Profundicola chukchiensis</name>
    <dbReference type="NCBI Taxonomy" id="2961959"/>
    <lineage>
        <taxon>Bacteria</taxon>
        <taxon>Pseudomonadati</taxon>
        <taxon>Bacteroidota</taxon>
        <taxon>Flavobacteriia</taxon>
        <taxon>Flavobacteriales</taxon>
        <taxon>Weeksellaceae</taxon>
        <taxon>Profundicola</taxon>
    </lineage>
</organism>
<evidence type="ECO:0000313" key="3">
    <source>
        <dbReference type="Proteomes" id="UP001152599"/>
    </source>
</evidence>
<gene>
    <name evidence="2" type="ORF">NMK71_04235</name>
</gene>
<name>A0A9X4RU01_9FLAO</name>
<dbReference type="PROSITE" id="PS51257">
    <property type="entry name" value="PROKAR_LIPOPROTEIN"/>
    <property type="match status" value="1"/>
</dbReference>
<reference evidence="2" key="1">
    <citation type="submission" date="2022-07" db="EMBL/GenBank/DDBJ databases">
        <title>Description and genome-wide analysis of Profundicola chukchiensis gen. nov., sp. nov., marine bacteria isolated from bottom sediments of the Chukchi Sea.</title>
        <authorList>
            <person name="Romanenko L."/>
            <person name="Otstavnykh N."/>
            <person name="Kurilenko V."/>
            <person name="Eremeev V."/>
            <person name="Velansky P."/>
            <person name="Mikhailov V."/>
            <person name="Isaeva M."/>
        </authorList>
    </citation>
    <scope>NUCLEOTIDE SEQUENCE</scope>
    <source>
        <strain evidence="2">KMM 9713</strain>
    </source>
</reference>
<accession>A0A9X4RU01</accession>
<feature type="signal peptide" evidence="1">
    <location>
        <begin position="1"/>
        <end position="19"/>
    </location>
</feature>
<keyword evidence="3" id="KW-1185">Reference proteome</keyword>
<feature type="chain" id="PRO_5040904941" description="Repeat protein (TIGR03806 family)" evidence="1">
    <location>
        <begin position="20"/>
        <end position="362"/>
    </location>
</feature>
<protein>
    <recommendedName>
        <fullName evidence="4">Repeat protein (TIGR03806 family)</fullName>
    </recommendedName>
</protein>